<feature type="region of interest" description="Disordered" evidence="4">
    <location>
        <begin position="370"/>
        <end position="402"/>
    </location>
</feature>
<name>A0AAV9IHW9_9RHOD</name>
<feature type="compositionally biased region" description="Low complexity" evidence="4">
    <location>
        <begin position="453"/>
        <end position="470"/>
    </location>
</feature>
<protein>
    <recommendedName>
        <fullName evidence="5">CRC domain-containing protein</fullName>
    </recommendedName>
</protein>
<feature type="region of interest" description="Disordered" evidence="4">
    <location>
        <begin position="135"/>
        <end position="220"/>
    </location>
</feature>
<feature type="compositionally biased region" description="Polar residues" evidence="4">
    <location>
        <begin position="1"/>
        <end position="15"/>
    </location>
</feature>
<dbReference type="EMBL" id="JANCYU010000045">
    <property type="protein sequence ID" value="KAK4526909.1"/>
    <property type="molecule type" value="Genomic_DNA"/>
</dbReference>
<dbReference type="PANTHER" id="PTHR12446">
    <property type="entry name" value="TESMIN/TSO1-RELATED"/>
    <property type="match status" value="1"/>
</dbReference>
<comment type="similarity">
    <text evidence="2">Belongs to the lin-54 family.</text>
</comment>
<evidence type="ECO:0000259" key="5">
    <source>
        <dbReference type="PROSITE" id="PS51634"/>
    </source>
</evidence>
<feature type="compositionally biased region" description="Basic and acidic residues" evidence="4">
    <location>
        <begin position="174"/>
        <end position="183"/>
    </location>
</feature>
<evidence type="ECO:0000256" key="2">
    <source>
        <dbReference type="ARBA" id="ARBA00007267"/>
    </source>
</evidence>
<feature type="region of interest" description="Disordered" evidence="4">
    <location>
        <begin position="81"/>
        <end position="123"/>
    </location>
</feature>
<organism evidence="6 7">
    <name type="scientific">Galdieria yellowstonensis</name>
    <dbReference type="NCBI Taxonomy" id="3028027"/>
    <lineage>
        <taxon>Eukaryota</taxon>
        <taxon>Rhodophyta</taxon>
        <taxon>Bangiophyceae</taxon>
        <taxon>Galdieriales</taxon>
        <taxon>Galdieriaceae</taxon>
        <taxon>Galdieria</taxon>
    </lineage>
</organism>
<reference evidence="6 7" key="1">
    <citation type="submission" date="2022-07" db="EMBL/GenBank/DDBJ databases">
        <title>Genome-wide signatures of adaptation to extreme environments.</title>
        <authorList>
            <person name="Cho C.H."/>
            <person name="Yoon H.S."/>
        </authorList>
    </citation>
    <scope>NUCLEOTIDE SEQUENCE [LARGE SCALE GENOMIC DNA]</scope>
    <source>
        <strain evidence="6 7">108.79 E11</strain>
    </source>
</reference>
<dbReference type="GO" id="GO:0005634">
    <property type="term" value="C:nucleus"/>
    <property type="evidence" value="ECO:0007669"/>
    <property type="project" value="UniProtKB-SubCell"/>
</dbReference>
<feature type="region of interest" description="Disordered" evidence="4">
    <location>
        <begin position="1"/>
        <end position="40"/>
    </location>
</feature>
<keyword evidence="7" id="KW-1185">Reference proteome</keyword>
<keyword evidence="3" id="KW-0539">Nucleus</keyword>
<evidence type="ECO:0000313" key="7">
    <source>
        <dbReference type="Proteomes" id="UP001300502"/>
    </source>
</evidence>
<evidence type="ECO:0000256" key="1">
    <source>
        <dbReference type="ARBA" id="ARBA00004123"/>
    </source>
</evidence>
<dbReference type="InterPro" id="IPR028307">
    <property type="entry name" value="Lin-54_fam"/>
</dbReference>
<dbReference type="InterPro" id="IPR005172">
    <property type="entry name" value="CRC"/>
</dbReference>
<dbReference type="SMART" id="SM01114">
    <property type="entry name" value="CXC"/>
    <property type="match status" value="2"/>
</dbReference>
<dbReference type="Pfam" id="PF03638">
    <property type="entry name" value="TCR"/>
    <property type="match status" value="2"/>
</dbReference>
<accession>A0AAV9IHW9</accession>
<sequence>MEPWKESSSTPSTEKGTWKEEPSSCFEHDSSATIEETEDKLAEGRKVIGSLPLDAETDLSEATKYFHSSEAAGISALAALAASPSAKSQPSSLTSTPVRAMKEMTLKENAESNSVPQRPKRPQRRLFADDLELAPENVPRRHQHLSFPLDTSDQVSTETDDDTSTSSGVSSKQENVDKPREQNLRLQGLNRRSTDSSLNVKDIRDTISSPGKSERGGSSVKLVTKEKERKSCKCKNSMCLKLYCECFAAGQLCSNCNCQNCRNDKEHEKEVLDARNAILLRNPTAFEPKMTAIPKEGGAVAIKHLKGCNCKRSGCLKNYCECFHAGVFCSDICKCSDCGNREEDSSDKGVSLSHNLSDSGVGVRGALSPFRGTTNGCQHPFGMESPRKRWREGTSSSNSDQSSFRKSRSLIQFDDDFYKNWSVSADTLSLLKVVEAEKKKLMEEESLERSESATESFDMSQSSAASSFSQDPLVCDEQSIAAEKNKKNTAVIHSLHSDTGGRSRLRIPLFSHLLDMKKSSVTISFQGNSLSEAQRNINSSNH</sequence>
<comment type="subcellular location">
    <subcellularLocation>
        <location evidence="1">Nucleus</location>
    </subcellularLocation>
</comment>
<proteinExistence type="inferred from homology"/>
<feature type="compositionally biased region" description="Basic and acidic residues" evidence="4">
    <location>
        <begin position="16"/>
        <end position="30"/>
    </location>
</feature>
<dbReference type="Proteomes" id="UP001300502">
    <property type="component" value="Unassembled WGS sequence"/>
</dbReference>
<feature type="domain" description="CRC" evidence="5">
    <location>
        <begin position="228"/>
        <end position="343"/>
    </location>
</feature>
<feature type="compositionally biased region" description="Basic and acidic residues" evidence="4">
    <location>
        <begin position="100"/>
        <end position="110"/>
    </location>
</feature>
<dbReference type="AlphaFoldDB" id="A0AAV9IHW9"/>
<dbReference type="PROSITE" id="PS51634">
    <property type="entry name" value="CRC"/>
    <property type="match status" value="1"/>
</dbReference>
<feature type="compositionally biased region" description="Polar residues" evidence="4">
    <location>
        <begin position="393"/>
        <end position="402"/>
    </location>
</feature>
<comment type="caution">
    <text evidence="6">The sequence shown here is derived from an EMBL/GenBank/DDBJ whole genome shotgun (WGS) entry which is preliminary data.</text>
</comment>
<feature type="region of interest" description="Disordered" evidence="4">
    <location>
        <begin position="442"/>
        <end position="470"/>
    </location>
</feature>
<evidence type="ECO:0000313" key="6">
    <source>
        <dbReference type="EMBL" id="KAK4526909.1"/>
    </source>
</evidence>
<evidence type="ECO:0000256" key="3">
    <source>
        <dbReference type="ARBA" id="ARBA00023242"/>
    </source>
</evidence>
<feature type="compositionally biased region" description="Basic and acidic residues" evidence="4">
    <location>
        <begin position="442"/>
        <end position="452"/>
    </location>
</feature>
<dbReference type="GO" id="GO:0006355">
    <property type="term" value="P:regulation of DNA-templated transcription"/>
    <property type="evidence" value="ECO:0007669"/>
    <property type="project" value="TreeGrafter"/>
</dbReference>
<feature type="compositionally biased region" description="Low complexity" evidence="4">
    <location>
        <begin position="81"/>
        <end position="95"/>
    </location>
</feature>
<evidence type="ECO:0000256" key="4">
    <source>
        <dbReference type="SAM" id="MobiDB-lite"/>
    </source>
</evidence>
<dbReference type="PANTHER" id="PTHR12446:SF34">
    <property type="entry name" value="PROTEIN LIN-54 HOMOLOG"/>
    <property type="match status" value="1"/>
</dbReference>
<gene>
    <name evidence="6" type="ORF">GAYE_SCF29G4828</name>
</gene>
<dbReference type="InterPro" id="IPR033467">
    <property type="entry name" value="Tesmin/TSO1-like_CXC"/>
</dbReference>